<sequence length="119" mass="12831">MSDRRKLAAPPGVGAGKPDHPFAVTVEDPIPNAIVPDGYGIKYHAYHTIAPNVQCRRFSYDITAWNETAGWRHGACKLRSVTSSMLISRLGIGKIVMEKVAKPKLPAAKAPPGPICSIQ</sequence>
<dbReference type="AlphaFoldDB" id="A0A0D0VAP6"/>
<evidence type="ECO:0000313" key="3">
    <source>
        <dbReference type="Proteomes" id="UP000053392"/>
    </source>
</evidence>
<name>A0A0D0VAP6_9TREE</name>
<evidence type="ECO:0000256" key="1">
    <source>
        <dbReference type="SAM" id="MobiDB-lite"/>
    </source>
</evidence>
<dbReference type="Proteomes" id="UP000053392">
    <property type="component" value="Unassembled WGS sequence"/>
</dbReference>
<feature type="region of interest" description="Disordered" evidence="1">
    <location>
        <begin position="1"/>
        <end position="20"/>
    </location>
</feature>
<protein>
    <submittedName>
        <fullName evidence="2">Uncharacterized protein</fullName>
    </submittedName>
</protein>
<organism evidence="2 3">
    <name type="scientific">Cryptococcus deuterogattii Ram5</name>
    <dbReference type="NCBI Taxonomy" id="1296110"/>
    <lineage>
        <taxon>Eukaryota</taxon>
        <taxon>Fungi</taxon>
        <taxon>Dikarya</taxon>
        <taxon>Basidiomycota</taxon>
        <taxon>Agaricomycotina</taxon>
        <taxon>Tremellomycetes</taxon>
        <taxon>Tremellales</taxon>
        <taxon>Cryptococcaceae</taxon>
        <taxon>Cryptococcus</taxon>
        <taxon>Cryptococcus gattii species complex</taxon>
    </lineage>
</organism>
<evidence type="ECO:0000313" key="2">
    <source>
        <dbReference type="EMBL" id="KIR43494.1"/>
    </source>
</evidence>
<dbReference type="OrthoDB" id="2569915at2759"/>
<dbReference type="HOGENOM" id="CLU_2061382_0_0_1"/>
<accession>A0A0D0VAP6</accession>
<gene>
    <name evidence="2" type="ORF">I313_00336</name>
</gene>
<keyword evidence="3" id="KW-1185">Reference proteome</keyword>
<dbReference type="EMBL" id="KN847896">
    <property type="protein sequence ID" value="KIR43494.1"/>
    <property type="molecule type" value="Genomic_DNA"/>
</dbReference>
<reference evidence="2 3" key="1">
    <citation type="submission" date="2015-01" db="EMBL/GenBank/DDBJ databases">
        <title>The Genome Sequence of Cryptococcus gattii Ram5.</title>
        <authorList>
            <consortium name="The Broad Institute Genomics Platform"/>
            <person name="Cuomo C."/>
            <person name="Litvintseva A."/>
            <person name="Chen Y."/>
            <person name="Heitman J."/>
            <person name="Sun S."/>
            <person name="Springer D."/>
            <person name="Dromer F."/>
            <person name="Young S."/>
            <person name="Zeng Q."/>
            <person name="Gargeya S."/>
            <person name="Abouelleil A."/>
            <person name="Alvarado L."/>
            <person name="Chapman S.B."/>
            <person name="Gainer-Dewar J."/>
            <person name="Goldberg J."/>
            <person name="Griggs A."/>
            <person name="Gujja S."/>
            <person name="Hansen M."/>
            <person name="Howarth C."/>
            <person name="Imamovic A."/>
            <person name="Larimer J."/>
            <person name="Murphy C."/>
            <person name="Naylor J."/>
            <person name="Pearson M."/>
            <person name="Priest M."/>
            <person name="Roberts A."/>
            <person name="Saif S."/>
            <person name="Shea T."/>
            <person name="Sykes S."/>
            <person name="Wortman J."/>
            <person name="Nusbaum C."/>
            <person name="Birren B."/>
        </authorList>
    </citation>
    <scope>NUCLEOTIDE SEQUENCE [LARGE SCALE GENOMIC DNA]</scope>
    <source>
        <strain evidence="2 3">Ram5</strain>
    </source>
</reference>
<proteinExistence type="predicted"/>